<organism evidence="1 2">
    <name type="scientific">Kitasatospora arboriphila</name>
    <dbReference type="NCBI Taxonomy" id="258052"/>
    <lineage>
        <taxon>Bacteria</taxon>
        <taxon>Bacillati</taxon>
        <taxon>Actinomycetota</taxon>
        <taxon>Actinomycetes</taxon>
        <taxon>Kitasatosporales</taxon>
        <taxon>Streptomycetaceae</taxon>
        <taxon>Kitasatospora</taxon>
    </lineage>
</organism>
<comment type="caution">
    <text evidence="1">The sequence shown here is derived from an EMBL/GenBank/DDBJ whole genome shotgun (WGS) entry which is preliminary data.</text>
</comment>
<sequence length="151" mass="15577">MALQIEVLAAEAERQIQDGLWELAPGDAALALKTASGLAEAVGPDSGRPPLPGIERLECLREALAVLAIGIARTHGRLAWFLARASTALAPVLHWRVLPAAHGLSFGTVVPTPDELADAENATRRLYAVLTGIGADAAGPPAEDVEPGPVG</sequence>
<reference evidence="1 2" key="1">
    <citation type="journal article" date="2019" name="Int. J. Syst. Evol. Microbiol.">
        <title>The Global Catalogue of Microorganisms (GCM) 10K type strain sequencing project: providing services to taxonomists for standard genome sequencing and annotation.</title>
        <authorList>
            <consortium name="The Broad Institute Genomics Platform"/>
            <consortium name="The Broad Institute Genome Sequencing Center for Infectious Disease"/>
            <person name="Wu L."/>
            <person name="Ma J."/>
        </authorList>
    </citation>
    <scope>NUCLEOTIDE SEQUENCE [LARGE SCALE GENOMIC DNA]</scope>
    <source>
        <strain evidence="1 2">JCM 13002</strain>
    </source>
</reference>
<dbReference type="Proteomes" id="UP001499987">
    <property type="component" value="Unassembled WGS sequence"/>
</dbReference>
<evidence type="ECO:0008006" key="3">
    <source>
        <dbReference type="Google" id="ProtNLM"/>
    </source>
</evidence>
<accession>A0ABN1TEF9</accession>
<keyword evidence="2" id="KW-1185">Reference proteome</keyword>
<evidence type="ECO:0000313" key="1">
    <source>
        <dbReference type="EMBL" id="GAA1078291.1"/>
    </source>
</evidence>
<protein>
    <recommendedName>
        <fullName evidence="3">SAV-6107-like HEPN domain-containing protein</fullName>
    </recommendedName>
</protein>
<gene>
    <name evidence="1" type="ORF">GCM10009663_20320</name>
</gene>
<dbReference type="RefSeq" id="WP_344623183.1">
    <property type="nucleotide sequence ID" value="NZ_BAAALD010000013.1"/>
</dbReference>
<dbReference type="EMBL" id="BAAALD010000013">
    <property type="protein sequence ID" value="GAA1078291.1"/>
    <property type="molecule type" value="Genomic_DNA"/>
</dbReference>
<evidence type="ECO:0000313" key="2">
    <source>
        <dbReference type="Proteomes" id="UP001499987"/>
    </source>
</evidence>
<name>A0ABN1TEF9_9ACTN</name>
<proteinExistence type="predicted"/>